<evidence type="ECO:0008006" key="3">
    <source>
        <dbReference type="Google" id="ProtNLM"/>
    </source>
</evidence>
<evidence type="ECO:0000313" key="2">
    <source>
        <dbReference type="Proteomes" id="UP001501079"/>
    </source>
</evidence>
<comment type="caution">
    <text evidence="1">The sequence shown here is derived from an EMBL/GenBank/DDBJ whole genome shotgun (WGS) entry which is preliminary data.</text>
</comment>
<protein>
    <recommendedName>
        <fullName evidence="3">Peptidase S24/S26A/S26B/S26C domain-containing protein</fullName>
    </recommendedName>
</protein>
<proteinExistence type="predicted"/>
<sequence length="88" mass="9839">MVEKHDPPAMGETDAVVAGGRNTAVAFVDYANKRIFGRILVEHERTLVRRAIINADEFDVVPIYLRNDATETSPKVFAGVVYRDDYGQ</sequence>
<evidence type="ECO:0000313" key="1">
    <source>
        <dbReference type="EMBL" id="GAA4175508.1"/>
    </source>
</evidence>
<accession>A0ABP8A1A2</accession>
<reference evidence="2" key="1">
    <citation type="journal article" date="2019" name="Int. J. Syst. Evol. Microbiol.">
        <title>The Global Catalogue of Microorganisms (GCM) 10K type strain sequencing project: providing services to taxonomists for standard genome sequencing and annotation.</title>
        <authorList>
            <consortium name="The Broad Institute Genomics Platform"/>
            <consortium name="The Broad Institute Genome Sequencing Center for Infectious Disease"/>
            <person name="Wu L."/>
            <person name="Ma J."/>
        </authorList>
    </citation>
    <scope>NUCLEOTIDE SEQUENCE [LARGE SCALE GENOMIC DNA]</scope>
    <source>
        <strain evidence="2">JCM 17591</strain>
    </source>
</reference>
<keyword evidence="2" id="KW-1185">Reference proteome</keyword>
<dbReference type="Proteomes" id="UP001501079">
    <property type="component" value="Unassembled WGS sequence"/>
</dbReference>
<name>A0ABP8A1A2_9MICO</name>
<dbReference type="EMBL" id="BAABBW010000003">
    <property type="protein sequence ID" value="GAA4175508.1"/>
    <property type="molecule type" value="Genomic_DNA"/>
</dbReference>
<gene>
    <name evidence="1" type="ORF">GCM10022287_21200</name>
</gene>
<organism evidence="1 2">
    <name type="scientific">Gryllotalpicola koreensis</name>
    <dbReference type="NCBI Taxonomy" id="993086"/>
    <lineage>
        <taxon>Bacteria</taxon>
        <taxon>Bacillati</taxon>
        <taxon>Actinomycetota</taxon>
        <taxon>Actinomycetes</taxon>
        <taxon>Micrococcales</taxon>
        <taxon>Microbacteriaceae</taxon>
        <taxon>Gryllotalpicola</taxon>
    </lineage>
</organism>